<evidence type="ECO:0000256" key="1">
    <source>
        <dbReference type="SAM" id="MobiDB-lite"/>
    </source>
</evidence>
<evidence type="ECO:0000313" key="2">
    <source>
        <dbReference type="EMBL" id="GIL86366.1"/>
    </source>
</evidence>
<feature type="compositionally biased region" description="Polar residues" evidence="1">
    <location>
        <begin position="104"/>
        <end position="117"/>
    </location>
</feature>
<feature type="region of interest" description="Disordered" evidence="1">
    <location>
        <begin position="664"/>
        <end position="690"/>
    </location>
</feature>
<feature type="compositionally biased region" description="Gly residues" evidence="1">
    <location>
        <begin position="681"/>
        <end position="690"/>
    </location>
</feature>
<feature type="compositionally biased region" description="Polar residues" evidence="1">
    <location>
        <begin position="18"/>
        <end position="30"/>
    </location>
</feature>
<dbReference type="EMBL" id="BNCQ01000024">
    <property type="protein sequence ID" value="GIM07604.1"/>
    <property type="molecule type" value="Genomic_DNA"/>
</dbReference>
<comment type="caution">
    <text evidence="2">The sequence shown here is derived from an EMBL/GenBank/DDBJ whole genome shotgun (WGS) entry which is preliminary data.</text>
</comment>
<dbReference type="Proteomes" id="UP000722791">
    <property type="component" value="Unassembled WGS sequence"/>
</dbReference>
<gene>
    <name evidence="2" type="ORF">Vretifemale_14668</name>
    <name evidence="3" type="ORF">Vretimale_11674</name>
</gene>
<dbReference type="EMBL" id="BNCP01000036">
    <property type="protein sequence ID" value="GIL86366.1"/>
    <property type="molecule type" value="Genomic_DNA"/>
</dbReference>
<dbReference type="OrthoDB" id="510453at2759"/>
<feature type="compositionally biased region" description="Polar residues" evidence="1">
    <location>
        <begin position="56"/>
        <end position="90"/>
    </location>
</feature>
<organism evidence="2 4">
    <name type="scientific">Volvox reticuliferus</name>
    <dbReference type="NCBI Taxonomy" id="1737510"/>
    <lineage>
        <taxon>Eukaryota</taxon>
        <taxon>Viridiplantae</taxon>
        <taxon>Chlorophyta</taxon>
        <taxon>core chlorophytes</taxon>
        <taxon>Chlorophyceae</taxon>
        <taxon>CS clade</taxon>
        <taxon>Chlamydomonadales</taxon>
        <taxon>Volvocaceae</taxon>
        <taxon>Volvox</taxon>
    </lineage>
</organism>
<evidence type="ECO:0000313" key="4">
    <source>
        <dbReference type="Proteomes" id="UP000747110"/>
    </source>
</evidence>
<sequence length="837" mass="82686">MLGDPACEHPSLRPPGVSYTTTTDQNNSSKDPGGGGQAQPRLGLPQGGEEPAADSEVTQATNSNRSRPSGAKWTQEQQAVLQQQRPSSSGRGHKRQRGDMADGANTTSPSANQGPQELQNRLAAVSERTLQYEMALKEKDNELARLKQMLAMKGEQLPGPSTQAGPASVITEQELKQAYCSSVQALKDYLLISNLTSYDITGKNLPEKVTADIKALVHTISKVCLQILKPETPYVLETISKDYSSTTAADWELDKSHWINVISQLQLSNLQVLSILNARDLHLQKMQALLNERAILARQAADLTAATCSTNPVMSDDVSNVAVLMQHGYLYFARNALLLQRVVDMFKESLLREQKTVMELFLKVLYQVLSPVQAALFVVEAFPYHCDVLALSNVLALVFGRDGSSMGNMGPMGTAQAGMGNTDPLDMMIGIGGPPSLSAPGPSGVGGNGMLSVQDAMLLHQQFGGGVSGGGGPGGTDKLSLLQQQQGSQQDLTTGGLGAAGLGGTLGSGLGGGGGMGSGGLGGGGLGGLNSGGNNPAGVQRLNPFGAMAELQSMMGGGVGNNGAGGGLDGTALRGGDAGGAGGGMSAAAVKQELQSLQAAAMARQAAGQMLGPGVGGDMAAAKAAAGGGGLAVFNQQHHLSSNLSGLTQGGGLMDNGVGVGPSGVGPNAASNLSPDLMAGPGAGLGGPGPKGMPVGGGPGATLQGAGSLGVVGGLAGAGSLGGGGGLVGSGSLGGGGLGASGLGGGAGLFGKAGPQGGAPTLNLSMPGAGGGGLGLGGGGGLGALGGHADALGSLGQQNSGSLPISTVSRYGNGAARGGVLLDAGARGPAGPGGFSR</sequence>
<evidence type="ECO:0000313" key="3">
    <source>
        <dbReference type="EMBL" id="GIM07604.1"/>
    </source>
</evidence>
<feature type="region of interest" description="Disordered" evidence="1">
    <location>
        <begin position="1"/>
        <end position="117"/>
    </location>
</feature>
<name>A0A8J4CTK6_9CHLO</name>
<feature type="compositionally biased region" description="Basic and acidic residues" evidence="1">
    <location>
        <begin position="1"/>
        <end position="11"/>
    </location>
</feature>
<reference evidence="2" key="1">
    <citation type="journal article" date="2021" name="Proc. Natl. Acad. Sci. U.S.A.">
        <title>Three genomes in the algal genus Volvox reveal the fate of a haploid sex-determining region after a transition to homothallism.</title>
        <authorList>
            <person name="Yamamoto K."/>
            <person name="Hamaji T."/>
            <person name="Kawai-Toyooka H."/>
            <person name="Matsuzaki R."/>
            <person name="Takahashi F."/>
            <person name="Nishimura Y."/>
            <person name="Kawachi M."/>
            <person name="Noguchi H."/>
            <person name="Minakuchi Y."/>
            <person name="Umen J.G."/>
            <person name="Toyoda A."/>
            <person name="Nozaki H."/>
        </authorList>
    </citation>
    <scope>NUCLEOTIDE SEQUENCE</scope>
    <source>
        <strain evidence="3">NIES-3785</strain>
        <strain evidence="2">NIES-3786</strain>
    </source>
</reference>
<protein>
    <submittedName>
        <fullName evidence="2">Uncharacterized protein</fullName>
    </submittedName>
</protein>
<dbReference type="Proteomes" id="UP000747110">
    <property type="component" value="Unassembled WGS sequence"/>
</dbReference>
<proteinExistence type="predicted"/>
<keyword evidence="4" id="KW-1185">Reference proteome</keyword>
<dbReference type="AlphaFoldDB" id="A0A8J4CTK6"/>
<accession>A0A8J4CTK6</accession>